<evidence type="ECO:0000313" key="2">
    <source>
        <dbReference type="Proteomes" id="UP000007953"/>
    </source>
</evidence>
<gene>
    <name evidence="1" type="ordered locus">RSPO_m01627</name>
</gene>
<organism evidence="1 2">
    <name type="scientific">Ralstonia solanacearum (strain Po82)</name>
    <dbReference type="NCBI Taxonomy" id="1031711"/>
    <lineage>
        <taxon>Bacteria</taxon>
        <taxon>Pseudomonadati</taxon>
        <taxon>Pseudomonadota</taxon>
        <taxon>Betaproteobacteria</taxon>
        <taxon>Burkholderiales</taxon>
        <taxon>Burkholderiaceae</taxon>
        <taxon>Ralstonia</taxon>
        <taxon>Ralstonia solanacearum species complex</taxon>
    </lineage>
</organism>
<dbReference type="KEGG" id="rsn:RSPO_m01627"/>
<protein>
    <submittedName>
        <fullName evidence="1">Tail completion-like protein</fullName>
    </submittedName>
</protein>
<dbReference type="AlphaFoldDB" id="F6GB59"/>
<sequence>MQLRYRVGRIRCAMFTLPWLVRYIKAETDANTAVVTFAGNALRITTVHQFGLRGWVHGSGD</sequence>
<dbReference type="HOGENOM" id="CLU_2919485_0_0_4"/>
<dbReference type="Proteomes" id="UP000007953">
    <property type="component" value="Plasmid megaplasmid"/>
</dbReference>
<geneLocation type="plasmid" evidence="2"/>
<keyword evidence="1" id="KW-0614">Plasmid</keyword>
<accession>F6GB59</accession>
<proteinExistence type="predicted"/>
<name>F6GB59_RALS8</name>
<reference evidence="1 2" key="1">
    <citation type="journal article" date="2011" name="J. Bacteriol.">
        <title>Complete genome sequence of the plant pathogen Ralstonia solanacearum strain Po82.</title>
        <authorList>
            <person name="Xu J."/>
            <person name="Zheng H.J."/>
            <person name="Liu L."/>
            <person name="Pan Z.C."/>
            <person name="Prior P."/>
            <person name="Tang B."/>
            <person name="Xu J.S."/>
            <person name="Zhang H."/>
            <person name="Tian Q."/>
            <person name="Zhang L.Q."/>
            <person name="Feng J."/>
        </authorList>
    </citation>
    <scope>NUCLEOTIDE SEQUENCE [LARGE SCALE GENOMIC DNA]</scope>
    <source>
        <strain evidence="2">Po82</strain>
    </source>
</reference>
<dbReference type="EMBL" id="CP002820">
    <property type="protein sequence ID" value="AEG72260.1"/>
    <property type="molecule type" value="Genomic_DNA"/>
</dbReference>
<evidence type="ECO:0000313" key="1">
    <source>
        <dbReference type="EMBL" id="AEG72260.1"/>
    </source>
</evidence>